<gene>
    <name evidence="1" type="ORF">BpHYR1_011555</name>
</gene>
<reference evidence="1 2" key="1">
    <citation type="journal article" date="2018" name="Sci. Rep.">
        <title>Genomic signatures of local adaptation to the degree of environmental predictability in rotifers.</title>
        <authorList>
            <person name="Franch-Gras L."/>
            <person name="Hahn C."/>
            <person name="Garcia-Roger E.M."/>
            <person name="Carmona M.J."/>
            <person name="Serra M."/>
            <person name="Gomez A."/>
        </authorList>
    </citation>
    <scope>NUCLEOTIDE SEQUENCE [LARGE SCALE GENOMIC DNA]</scope>
    <source>
        <strain evidence="1">HYR1</strain>
    </source>
</reference>
<dbReference type="Proteomes" id="UP000276133">
    <property type="component" value="Unassembled WGS sequence"/>
</dbReference>
<accession>A0A3M7SRG6</accession>
<keyword evidence="2" id="KW-1185">Reference proteome</keyword>
<dbReference type="AlphaFoldDB" id="A0A3M7SRG6"/>
<dbReference type="EMBL" id="REGN01000888">
    <property type="protein sequence ID" value="RNA38336.1"/>
    <property type="molecule type" value="Genomic_DNA"/>
</dbReference>
<evidence type="ECO:0000313" key="2">
    <source>
        <dbReference type="Proteomes" id="UP000276133"/>
    </source>
</evidence>
<proteinExistence type="predicted"/>
<sequence>MGEISMGPYFDLKTGSPCFSNKPLDCIEGMSFPVHAFLTYINHVNNRTMKILDKNSFVSFILDSSLRSKVIANKDILRVRGSSRQPKVPLCKILWRLVTCNIFFVSLIR</sequence>
<organism evidence="1 2">
    <name type="scientific">Brachionus plicatilis</name>
    <name type="common">Marine rotifer</name>
    <name type="synonym">Brachionus muelleri</name>
    <dbReference type="NCBI Taxonomy" id="10195"/>
    <lineage>
        <taxon>Eukaryota</taxon>
        <taxon>Metazoa</taxon>
        <taxon>Spiralia</taxon>
        <taxon>Gnathifera</taxon>
        <taxon>Rotifera</taxon>
        <taxon>Eurotatoria</taxon>
        <taxon>Monogononta</taxon>
        <taxon>Pseudotrocha</taxon>
        <taxon>Ploima</taxon>
        <taxon>Brachionidae</taxon>
        <taxon>Brachionus</taxon>
    </lineage>
</organism>
<comment type="caution">
    <text evidence="1">The sequence shown here is derived from an EMBL/GenBank/DDBJ whole genome shotgun (WGS) entry which is preliminary data.</text>
</comment>
<name>A0A3M7SRG6_BRAPC</name>
<evidence type="ECO:0000313" key="1">
    <source>
        <dbReference type="EMBL" id="RNA38336.1"/>
    </source>
</evidence>
<protein>
    <submittedName>
        <fullName evidence="1">Uncharacterized protein</fullName>
    </submittedName>
</protein>